<evidence type="ECO:0000256" key="27">
    <source>
        <dbReference type="SAM" id="Phobius"/>
    </source>
</evidence>
<keyword evidence="5" id="KW-0378">Hydrolase</keyword>
<comment type="function">
    <text evidence="8">Secreted enzyme that regulates the endogenous N-fatty acyl amino acid (NAAs) tissue and circulating levels by functioning as a bidirectional NAA synthase/hydrolase. It condenses free fatty acids and free amino acids to generate NAAs and bidirectionally catalyzes the reverse hydrolysis reaction. Some of these NAAs stimulate oxidative metabolism via mitochondrial uncoupling, increasing energy expenditure in a UPC1-independent manner. Thereby, this secreted protein may indirectly regulate whole body energy expenditure. PM20D1 circulates in tight association with both low- and high-density (LDL and HDL,respectively) lipoprotein particles.</text>
</comment>
<evidence type="ECO:0000256" key="10">
    <source>
        <dbReference type="ARBA" id="ARBA00047567"/>
    </source>
</evidence>
<organism evidence="29">
    <name type="scientific">Rhipicephalus pulchellus</name>
    <name type="common">Yellow backed tick</name>
    <name type="synonym">Dermacentor pulchellus</name>
    <dbReference type="NCBI Taxonomy" id="72859"/>
    <lineage>
        <taxon>Eukaryota</taxon>
        <taxon>Metazoa</taxon>
        <taxon>Ecdysozoa</taxon>
        <taxon>Arthropoda</taxon>
        <taxon>Chelicerata</taxon>
        <taxon>Arachnida</taxon>
        <taxon>Acari</taxon>
        <taxon>Parasitiformes</taxon>
        <taxon>Ixodida</taxon>
        <taxon>Ixodoidea</taxon>
        <taxon>Ixodidae</taxon>
        <taxon>Rhipicephalinae</taxon>
        <taxon>Rhipicephalus</taxon>
        <taxon>Rhipicephalus</taxon>
    </lineage>
</organism>
<comment type="catalytic activity">
    <reaction evidence="12">
        <text>N-(9Z-octadecenoyl)-L-tyrosine + H2O = L-tyrosine + (9Z)-octadecenoate</text>
        <dbReference type="Rhea" id="RHEA:64184"/>
        <dbReference type="ChEBI" id="CHEBI:15377"/>
        <dbReference type="ChEBI" id="CHEBI:30823"/>
        <dbReference type="ChEBI" id="CHEBI:58315"/>
        <dbReference type="ChEBI" id="CHEBI:149734"/>
    </reaction>
    <physiologicalReaction direction="left-to-right" evidence="12">
        <dbReference type="Rhea" id="RHEA:64185"/>
    </physiologicalReaction>
</comment>
<keyword evidence="27" id="KW-0472">Membrane</keyword>
<evidence type="ECO:0000256" key="8">
    <source>
        <dbReference type="ARBA" id="ARBA00046147"/>
    </source>
</evidence>
<comment type="catalytic activity">
    <reaction evidence="26">
        <text>N-(9Z-octadecenoyl)-L-lysine + H2O = L-lysine + (9Z)-octadecenoate</text>
        <dbReference type="Rhea" id="RHEA:64192"/>
        <dbReference type="ChEBI" id="CHEBI:15377"/>
        <dbReference type="ChEBI" id="CHEBI:30823"/>
        <dbReference type="ChEBI" id="CHEBI:32551"/>
        <dbReference type="ChEBI" id="CHEBI:149731"/>
    </reaction>
    <physiologicalReaction direction="left-to-right" evidence="26">
        <dbReference type="Rhea" id="RHEA:64193"/>
    </physiologicalReaction>
</comment>
<comment type="similarity">
    <text evidence="2">Belongs to the peptidase M20A family.</text>
</comment>
<comment type="catalytic activity">
    <reaction evidence="21">
        <text>N-(9Z-octadecenoyl)-L-tryptophan + H2O = L-tryptophan + (9Z)-octadecenoate</text>
        <dbReference type="Rhea" id="RHEA:64176"/>
        <dbReference type="ChEBI" id="CHEBI:15377"/>
        <dbReference type="ChEBI" id="CHEBI:30823"/>
        <dbReference type="ChEBI" id="CHEBI:57912"/>
        <dbReference type="ChEBI" id="CHEBI:149733"/>
    </reaction>
    <physiologicalReaction direction="left-to-right" evidence="21">
        <dbReference type="Rhea" id="RHEA:64177"/>
    </physiologicalReaction>
</comment>
<evidence type="ECO:0000256" key="17">
    <source>
        <dbReference type="ARBA" id="ARBA00048402"/>
    </source>
</evidence>
<comment type="catalytic activity">
    <reaction evidence="9">
        <text>(9Z)-octadecenoate + glycine = N-(9Z-octadecenoyl)glycine + H2O</text>
        <dbReference type="Rhea" id="RHEA:51316"/>
        <dbReference type="ChEBI" id="CHEBI:15377"/>
        <dbReference type="ChEBI" id="CHEBI:30823"/>
        <dbReference type="ChEBI" id="CHEBI:57305"/>
        <dbReference type="ChEBI" id="CHEBI:133992"/>
    </reaction>
    <physiologicalReaction direction="right-to-left" evidence="9">
        <dbReference type="Rhea" id="RHEA:51318"/>
    </physiologicalReaction>
</comment>
<comment type="catalytic activity">
    <reaction evidence="19">
        <text>N-(9Z-octadecenoyl)-L-serine + H2O = L-serine + (9Z)-octadecenoate</text>
        <dbReference type="Rhea" id="RHEA:51352"/>
        <dbReference type="ChEBI" id="CHEBI:15377"/>
        <dbReference type="ChEBI" id="CHEBI:30823"/>
        <dbReference type="ChEBI" id="CHEBI:33384"/>
        <dbReference type="ChEBI" id="CHEBI:134031"/>
    </reaction>
    <physiologicalReaction direction="left-to-right" evidence="19">
        <dbReference type="Rhea" id="RHEA:51353"/>
    </physiologicalReaction>
</comment>
<evidence type="ECO:0000313" key="29">
    <source>
        <dbReference type="EMBL" id="JAA56930.1"/>
    </source>
</evidence>
<keyword evidence="29" id="KW-0121">Carboxypeptidase</keyword>
<comment type="catalytic activity">
    <reaction evidence="11">
        <text>N-octadecanoyl-L-phenylalanine + H2O = octadecanoate + L-phenylalanine</text>
        <dbReference type="Rhea" id="RHEA:64128"/>
        <dbReference type="ChEBI" id="CHEBI:15377"/>
        <dbReference type="ChEBI" id="CHEBI:25629"/>
        <dbReference type="ChEBI" id="CHEBI:58095"/>
        <dbReference type="ChEBI" id="CHEBI:149700"/>
    </reaction>
    <physiologicalReaction direction="left-to-right" evidence="11">
        <dbReference type="Rhea" id="RHEA:64129"/>
    </physiologicalReaction>
</comment>
<dbReference type="GO" id="GO:0004046">
    <property type="term" value="F:aminoacylase activity"/>
    <property type="evidence" value="ECO:0007669"/>
    <property type="project" value="UniProtKB-EC"/>
</dbReference>
<sequence>MAGFKTTSFGPDVRKRALYVKRALFVFLFLVAVTILALLITVLVRAALIETRDMPCAWPDSERELAITDSQRRLSERLASALQFPTVSTGPHEYNREALVDFREFLEKAFPNVHSSLLVKRHVVANYSLLYEVQGLNPDLVPYMLCAHMDVVPVNADKWHHPPFAGQVVDGEIWGRGAIDAKDILMGIMEALEFRLEQGDPPRRSLFLAFGHDEEVEGRDGAAAIGRWLREKGVKQLEFILDEGMMILEGLLPGLKKPVALVAVTEKGSIMARVSAHGTSGHSAAPPVNNAIVTLSTALAGFHGQCQPAQLSRSVVAEMLTALAPEVPFHFRLALANIWLLGPAISWFMSRSQQMDPMIRTTTTVTRIMGGVKDNVVPAEAYAYINHRVHPSQTVAEVLAIDQQLLGGLPNVSLEVLYAMEAHPVSPHTEDVLGYRAIACSVRKIFPEAIPVPALSIGNTDTRHYLDLTRNVYRFSPALLTPQEASRRFHGDNERISRPNYERLVNFYRLVMRYADHSKIPSQSRDEL</sequence>
<evidence type="ECO:0000256" key="14">
    <source>
        <dbReference type="ARBA" id="ARBA00047879"/>
    </source>
</evidence>
<keyword evidence="6" id="KW-0862">Zinc</keyword>
<dbReference type="FunFam" id="3.40.630.10:FF:000027">
    <property type="entry name" value="N-fatty-acyl-amino acid synthase/hydrolase PM20D1"/>
    <property type="match status" value="1"/>
</dbReference>
<proteinExistence type="evidence at transcript level"/>
<comment type="catalytic activity">
    <reaction evidence="20">
        <text>N-(9Z-octadecenoyl)-L-glutamine + H2O = L-glutamine + (9Z)-octadecenoate</text>
        <dbReference type="Rhea" id="RHEA:51356"/>
        <dbReference type="ChEBI" id="CHEBI:15377"/>
        <dbReference type="ChEBI" id="CHEBI:30823"/>
        <dbReference type="ChEBI" id="CHEBI:58359"/>
        <dbReference type="ChEBI" id="CHEBI:134033"/>
    </reaction>
    <physiologicalReaction direction="left-to-right" evidence="20">
        <dbReference type="Rhea" id="RHEA:51357"/>
    </physiologicalReaction>
</comment>
<feature type="transmembrane region" description="Helical" evidence="27">
    <location>
        <begin position="24"/>
        <end position="48"/>
    </location>
</feature>
<dbReference type="Gene3D" id="3.30.70.360">
    <property type="match status" value="1"/>
</dbReference>
<dbReference type="GO" id="GO:0004180">
    <property type="term" value="F:carboxypeptidase activity"/>
    <property type="evidence" value="ECO:0007669"/>
    <property type="project" value="UniProtKB-KW"/>
</dbReference>
<evidence type="ECO:0000256" key="22">
    <source>
        <dbReference type="ARBA" id="ARBA00048827"/>
    </source>
</evidence>
<keyword evidence="4" id="KW-0479">Metal-binding</keyword>
<comment type="catalytic activity">
    <reaction evidence="22">
        <text>N-(9Z-octadecenoyl)-L-leucine + H2O = L-leucine + (9Z)-octadecenoate</text>
        <dbReference type="Rhea" id="RHEA:51360"/>
        <dbReference type="ChEBI" id="CHEBI:15377"/>
        <dbReference type="ChEBI" id="CHEBI:30823"/>
        <dbReference type="ChEBI" id="CHEBI:57427"/>
        <dbReference type="ChEBI" id="CHEBI:134035"/>
    </reaction>
    <physiologicalReaction direction="left-to-right" evidence="22">
        <dbReference type="Rhea" id="RHEA:51361"/>
    </physiologicalReaction>
    <physiologicalReaction direction="right-to-left" evidence="22">
        <dbReference type="Rhea" id="RHEA:51362"/>
    </physiologicalReaction>
</comment>
<comment type="catalytic activity">
    <reaction evidence="25">
        <text>N-(5Z,8Z,11Z,14Z-eicosatetraenoyl)-L-serine + H2O = (5Z,8Z,11Z,14Z)-eicosatetraenoate + L-serine</text>
        <dbReference type="Rhea" id="RHEA:64116"/>
        <dbReference type="ChEBI" id="CHEBI:15377"/>
        <dbReference type="ChEBI" id="CHEBI:32395"/>
        <dbReference type="ChEBI" id="CHEBI:33384"/>
        <dbReference type="ChEBI" id="CHEBI:149697"/>
    </reaction>
    <physiologicalReaction direction="left-to-right" evidence="25">
        <dbReference type="Rhea" id="RHEA:64117"/>
    </physiologicalReaction>
    <physiologicalReaction direction="right-to-left" evidence="25">
        <dbReference type="Rhea" id="RHEA:64118"/>
    </physiologicalReaction>
</comment>
<dbReference type="GO" id="GO:0005576">
    <property type="term" value="C:extracellular region"/>
    <property type="evidence" value="ECO:0007669"/>
    <property type="project" value="UniProtKB-ARBA"/>
</dbReference>
<dbReference type="InterPro" id="IPR011650">
    <property type="entry name" value="Peptidase_M20_dimer"/>
</dbReference>
<dbReference type="Gene3D" id="3.40.630.10">
    <property type="entry name" value="Zn peptidases"/>
    <property type="match status" value="1"/>
</dbReference>
<evidence type="ECO:0000259" key="28">
    <source>
        <dbReference type="Pfam" id="PF07687"/>
    </source>
</evidence>
<dbReference type="Gene3D" id="1.10.150.900">
    <property type="match status" value="1"/>
</dbReference>
<evidence type="ECO:0000256" key="3">
    <source>
        <dbReference type="ARBA" id="ARBA00022670"/>
    </source>
</evidence>
<dbReference type="SUPFAM" id="SSF53187">
    <property type="entry name" value="Zn-dependent exopeptidases"/>
    <property type="match status" value="1"/>
</dbReference>
<comment type="pathway">
    <text evidence="1">Lipid metabolism; fatty acid metabolism.</text>
</comment>
<dbReference type="PANTHER" id="PTHR45962">
    <property type="entry name" value="N-FATTY-ACYL-AMINO ACID SYNTHASE/HYDROLASE PM20D1"/>
    <property type="match status" value="1"/>
</dbReference>
<feature type="domain" description="Peptidase M20 dimerisation" evidence="28">
    <location>
        <begin position="265"/>
        <end position="400"/>
    </location>
</feature>
<dbReference type="AlphaFoldDB" id="L7LYQ6"/>
<evidence type="ECO:0000256" key="2">
    <source>
        <dbReference type="ARBA" id="ARBA00006247"/>
    </source>
</evidence>
<evidence type="ECO:0000256" key="15">
    <source>
        <dbReference type="ARBA" id="ARBA00048145"/>
    </source>
</evidence>
<dbReference type="GO" id="GO:0006629">
    <property type="term" value="P:lipid metabolic process"/>
    <property type="evidence" value="ECO:0007669"/>
    <property type="project" value="UniProtKB-ARBA"/>
</dbReference>
<keyword evidence="27" id="KW-1133">Transmembrane helix</keyword>
<keyword evidence="27" id="KW-0812">Transmembrane</keyword>
<dbReference type="FunFam" id="1.10.150.900:FF:000003">
    <property type="entry name" value="N-fatty-acyl-amino acid synthase/hydrolase PM20D1"/>
    <property type="match status" value="1"/>
</dbReference>
<protein>
    <submittedName>
        <fullName evidence="29">Putative carboxypeptidase</fullName>
    </submittedName>
</protein>
<evidence type="ECO:0000256" key="19">
    <source>
        <dbReference type="ARBA" id="ARBA00048597"/>
    </source>
</evidence>
<dbReference type="MEROPS" id="M20.011"/>
<evidence type="ECO:0000256" key="26">
    <source>
        <dbReference type="ARBA" id="ARBA00049457"/>
    </source>
</evidence>
<comment type="catalytic activity">
    <reaction evidence="13">
        <text>(5Z,8Z,11Z,14Z)-eicosatetraenoate + L-phenylalanine = N-(5Z,8Z,11Z,14Z-eicosatetraenoyl)-L-phenylalanine + H2O</text>
        <dbReference type="Rhea" id="RHEA:51312"/>
        <dbReference type="ChEBI" id="CHEBI:15377"/>
        <dbReference type="ChEBI" id="CHEBI:32395"/>
        <dbReference type="ChEBI" id="CHEBI:58095"/>
        <dbReference type="ChEBI" id="CHEBI:134022"/>
    </reaction>
    <physiologicalReaction direction="left-to-right" evidence="13">
        <dbReference type="Rhea" id="RHEA:51313"/>
    </physiologicalReaction>
    <physiologicalReaction direction="right-to-left" evidence="13">
        <dbReference type="Rhea" id="RHEA:51314"/>
    </physiologicalReaction>
</comment>
<comment type="catalytic activity">
    <reaction evidence="14">
        <text>N-hexadecanoyl-L-phenylalanine + H2O = hexadecanoate + L-phenylalanine</text>
        <dbReference type="Rhea" id="RHEA:64124"/>
        <dbReference type="ChEBI" id="CHEBI:7896"/>
        <dbReference type="ChEBI" id="CHEBI:15377"/>
        <dbReference type="ChEBI" id="CHEBI:58095"/>
        <dbReference type="ChEBI" id="CHEBI:149699"/>
    </reaction>
    <physiologicalReaction direction="left-to-right" evidence="14">
        <dbReference type="Rhea" id="RHEA:64125"/>
    </physiologicalReaction>
</comment>
<dbReference type="GO" id="GO:0006508">
    <property type="term" value="P:proteolysis"/>
    <property type="evidence" value="ECO:0007669"/>
    <property type="project" value="UniProtKB-KW"/>
</dbReference>
<dbReference type="SUPFAM" id="SSF55031">
    <property type="entry name" value="Bacterial exopeptidase dimerisation domain"/>
    <property type="match status" value="1"/>
</dbReference>
<evidence type="ECO:0000256" key="5">
    <source>
        <dbReference type="ARBA" id="ARBA00022801"/>
    </source>
</evidence>
<evidence type="ECO:0000256" key="7">
    <source>
        <dbReference type="ARBA" id="ARBA00034698"/>
    </source>
</evidence>
<evidence type="ECO:0000256" key="6">
    <source>
        <dbReference type="ARBA" id="ARBA00022833"/>
    </source>
</evidence>
<evidence type="ECO:0000256" key="25">
    <source>
        <dbReference type="ARBA" id="ARBA00049100"/>
    </source>
</evidence>
<evidence type="ECO:0000256" key="12">
    <source>
        <dbReference type="ARBA" id="ARBA00047866"/>
    </source>
</evidence>
<dbReference type="GO" id="GO:1990845">
    <property type="term" value="P:adaptive thermogenesis"/>
    <property type="evidence" value="ECO:0007669"/>
    <property type="project" value="UniProtKB-ARBA"/>
</dbReference>
<dbReference type="GO" id="GO:0006520">
    <property type="term" value="P:amino acid metabolic process"/>
    <property type="evidence" value="ECO:0007669"/>
    <property type="project" value="UniProtKB-ARBA"/>
</dbReference>
<evidence type="ECO:0000256" key="24">
    <source>
        <dbReference type="ARBA" id="ARBA00048879"/>
    </source>
</evidence>
<dbReference type="GO" id="GO:0043605">
    <property type="term" value="P:amide catabolic process"/>
    <property type="evidence" value="ECO:0007669"/>
    <property type="project" value="UniProtKB-ARBA"/>
</dbReference>
<comment type="pathway">
    <text evidence="7">Amino-acid metabolism.</text>
</comment>
<dbReference type="Pfam" id="PF01546">
    <property type="entry name" value="Peptidase_M20"/>
    <property type="match status" value="1"/>
</dbReference>
<evidence type="ECO:0000256" key="11">
    <source>
        <dbReference type="ARBA" id="ARBA00047723"/>
    </source>
</evidence>
<reference evidence="29" key="1">
    <citation type="submission" date="2012-11" db="EMBL/GenBank/DDBJ databases">
        <authorList>
            <person name="Lucero-Rivera Y.E."/>
            <person name="Tovar-Ramirez D."/>
        </authorList>
    </citation>
    <scope>NUCLEOTIDE SEQUENCE</scope>
    <source>
        <tissue evidence="29">Salivary gland</tissue>
    </source>
</reference>
<dbReference type="PANTHER" id="PTHR45962:SF1">
    <property type="entry name" value="N-FATTY-ACYL-AMINO ACID SYNTHASE_HYDROLASE PM20D1"/>
    <property type="match status" value="1"/>
</dbReference>
<name>L7LYQ6_RHIPC</name>
<evidence type="ECO:0000256" key="13">
    <source>
        <dbReference type="ARBA" id="ARBA00047874"/>
    </source>
</evidence>
<evidence type="ECO:0000256" key="16">
    <source>
        <dbReference type="ARBA" id="ARBA00048380"/>
    </source>
</evidence>
<evidence type="ECO:0000256" key="20">
    <source>
        <dbReference type="ARBA" id="ARBA00048729"/>
    </source>
</evidence>
<evidence type="ECO:0000256" key="18">
    <source>
        <dbReference type="ARBA" id="ARBA00048579"/>
    </source>
</evidence>
<reference evidence="29" key="2">
    <citation type="journal article" date="2015" name="J. Proteomics">
        <title>Sexual differences in the sialomes of the zebra tick, Rhipicephalus pulchellus.</title>
        <authorList>
            <person name="Tan A.W."/>
            <person name="Francischetti I.M."/>
            <person name="Slovak M."/>
            <person name="Kini R.M."/>
            <person name="Ribeiro J.M."/>
        </authorList>
    </citation>
    <scope>NUCLEOTIDE SEQUENCE</scope>
    <source>
        <tissue evidence="29">Salivary gland</tissue>
    </source>
</reference>
<dbReference type="GO" id="GO:0043604">
    <property type="term" value="P:amide biosynthetic process"/>
    <property type="evidence" value="ECO:0007669"/>
    <property type="project" value="TreeGrafter"/>
</dbReference>
<evidence type="ECO:0000256" key="4">
    <source>
        <dbReference type="ARBA" id="ARBA00022723"/>
    </source>
</evidence>
<comment type="catalytic activity">
    <reaction evidence="18">
        <text>an N-acyl-L-amino acid + H2O = an L-alpha-amino acid + a carboxylate</text>
        <dbReference type="Rhea" id="RHEA:15565"/>
        <dbReference type="ChEBI" id="CHEBI:15377"/>
        <dbReference type="ChEBI" id="CHEBI:29067"/>
        <dbReference type="ChEBI" id="CHEBI:59869"/>
        <dbReference type="ChEBI" id="CHEBI:59874"/>
        <dbReference type="EC" id="3.5.1.14"/>
    </reaction>
    <physiologicalReaction direction="left-to-right" evidence="18">
        <dbReference type="Rhea" id="RHEA:15566"/>
    </physiologicalReaction>
    <physiologicalReaction direction="right-to-left" evidence="18">
        <dbReference type="Rhea" id="RHEA:15567"/>
    </physiologicalReaction>
</comment>
<evidence type="ECO:0000256" key="1">
    <source>
        <dbReference type="ARBA" id="ARBA00004872"/>
    </source>
</evidence>
<evidence type="ECO:0000256" key="21">
    <source>
        <dbReference type="ARBA" id="ARBA00048822"/>
    </source>
</evidence>
<evidence type="ECO:0000256" key="23">
    <source>
        <dbReference type="ARBA" id="ARBA00048840"/>
    </source>
</evidence>
<comment type="catalytic activity">
    <reaction evidence="23">
        <text>an N-acyl-aromatic L-alpha-amino acid + H2O = an aromatic L-alpha-amino acid + a carboxylate</text>
        <dbReference type="Rhea" id="RHEA:54184"/>
        <dbReference type="ChEBI" id="CHEBI:15377"/>
        <dbReference type="ChEBI" id="CHEBI:29067"/>
        <dbReference type="ChEBI" id="CHEBI:84824"/>
        <dbReference type="ChEBI" id="CHEBI:138093"/>
        <dbReference type="EC" id="3.5.1.114"/>
    </reaction>
    <physiologicalReaction direction="left-to-right" evidence="23">
        <dbReference type="Rhea" id="RHEA:54185"/>
    </physiologicalReaction>
    <physiologicalReaction direction="right-to-left" evidence="23">
        <dbReference type="Rhea" id="RHEA:54186"/>
    </physiologicalReaction>
</comment>
<dbReference type="GO" id="GO:0046872">
    <property type="term" value="F:metal ion binding"/>
    <property type="evidence" value="ECO:0007669"/>
    <property type="project" value="UniProtKB-KW"/>
</dbReference>
<dbReference type="InterPro" id="IPR036264">
    <property type="entry name" value="Bact_exopeptidase_dim_dom"/>
</dbReference>
<dbReference type="InterPro" id="IPR047177">
    <property type="entry name" value="Pept_M20A"/>
</dbReference>
<comment type="catalytic activity">
    <reaction evidence="16">
        <text>N-(9Z-octadecenoyl)-L-asparagine + H2O = L-asparagine + (9Z)-octadecenoate</text>
        <dbReference type="Rhea" id="RHEA:64136"/>
        <dbReference type="ChEBI" id="CHEBI:15377"/>
        <dbReference type="ChEBI" id="CHEBI:30823"/>
        <dbReference type="ChEBI" id="CHEBI:58048"/>
        <dbReference type="ChEBI" id="CHEBI:149730"/>
    </reaction>
    <physiologicalReaction direction="left-to-right" evidence="16">
        <dbReference type="Rhea" id="RHEA:64137"/>
    </physiologicalReaction>
</comment>
<comment type="catalytic activity">
    <reaction evidence="15">
        <text>N-(9Z-octadecenoyl)-L-methionine + H2O = (9Z)-octadecenoate + L-methionine</text>
        <dbReference type="Rhea" id="RHEA:64144"/>
        <dbReference type="ChEBI" id="CHEBI:15377"/>
        <dbReference type="ChEBI" id="CHEBI:30823"/>
        <dbReference type="ChEBI" id="CHEBI:57844"/>
        <dbReference type="ChEBI" id="CHEBI:149732"/>
    </reaction>
    <physiologicalReaction direction="left-to-right" evidence="15">
        <dbReference type="Rhea" id="RHEA:64145"/>
    </physiologicalReaction>
</comment>
<evidence type="ECO:0000256" key="9">
    <source>
        <dbReference type="ARBA" id="ARBA00047450"/>
    </source>
</evidence>
<comment type="catalytic activity">
    <reaction evidence="10">
        <text>N-(4Z,7Z,10Z,13Z,16Z,19Z-docosahexaenoyl)-L-phenylalanine + H2O = (4Z,7Z,10Z,13Z,16Z,19Z)-docosahexaenoate + L-phenylalanine</text>
        <dbReference type="Rhea" id="RHEA:64132"/>
        <dbReference type="ChEBI" id="CHEBI:15377"/>
        <dbReference type="ChEBI" id="CHEBI:58095"/>
        <dbReference type="ChEBI" id="CHEBI:77016"/>
        <dbReference type="ChEBI" id="CHEBI:149701"/>
    </reaction>
    <physiologicalReaction direction="left-to-right" evidence="10">
        <dbReference type="Rhea" id="RHEA:64133"/>
    </physiologicalReaction>
</comment>
<accession>L7LYQ6</accession>
<dbReference type="EMBL" id="GACK01008104">
    <property type="protein sequence ID" value="JAA56930.1"/>
    <property type="molecule type" value="mRNA"/>
</dbReference>
<comment type="catalytic activity">
    <reaction evidence="17">
        <text>N-(5Z,8Z,11Z,14Z)-eicosatetraenoyl-glycine + H2O = (5Z,8Z,11Z,14Z)-eicosatetraenoate + glycine</text>
        <dbReference type="Rhea" id="RHEA:64108"/>
        <dbReference type="ChEBI" id="CHEBI:15377"/>
        <dbReference type="ChEBI" id="CHEBI:32395"/>
        <dbReference type="ChEBI" id="CHEBI:57305"/>
        <dbReference type="ChEBI" id="CHEBI:59002"/>
    </reaction>
    <physiologicalReaction direction="left-to-right" evidence="17">
        <dbReference type="Rhea" id="RHEA:64109"/>
    </physiologicalReaction>
    <physiologicalReaction direction="right-to-left" evidence="17">
        <dbReference type="Rhea" id="RHEA:64110"/>
    </physiologicalReaction>
</comment>
<comment type="catalytic activity">
    <reaction evidence="24">
        <text>L-phenylalanine + (9Z)-octadecenoate = N-(9Z-octadecenoyl)-L-phenylalanine + H2O</text>
        <dbReference type="Rhea" id="RHEA:51300"/>
        <dbReference type="ChEBI" id="CHEBI:15377"/>
        <dbReference type="ChEBI" id="CHEBI:30823"/>
        <dbReference type="ChEBI" id="CHEBI:58095"/>
        <dbReference type="ChEBI" id="CHEBI:134020"/>
    </reaction>
    <physiologicalReaction direction="left-to-right" evidence="24">
        <dbReference type="Rhea" id="RHEA:51301"/>
    </physiologicalReaction>
    <physiologicalReaction direction="right-to-left" evidence="24">
        <dbReference type="Rhea" id="RHEA:51302"/>
    </physiologicalReaction>
</comment>
<keyword evidence="3" id="KW-0645">Protease</keyword>
<dbReference type="Pfam" id="PF07687">
    <property type="entry name" value="M20_dimer"/>
    <property type="match status" value="1"/>
</dbReference>
<dbReference type="InterPro" id="IPR002933">
    <property type="entry name" value="Peptidase_M20"/>
</dbReference>